<dbReference type="Pfam" id="PF07082">
    <property type="entry name" value="DUF1350"/>
    <property type="match status" value="1"/>
</dbReference>
<name>A0ABR8H2P9_NOSPU</name>
<accession>A0ABR8H2P9</accession>
<dbReference type="Proteomes" id="UP000606396">
    <property type="component" value="Unassembled WGS sequence"/>
</dbReference>
<keyword evidence="2" id="KW-1185">Reference proteome</keyword>
<dbReference type="InterPro" id="IPR010765">
    <property type="entry name" value="DUF1350"/>
</dbReference>
<dbReference type="RefSeq" id="WP_190947859.1">
    <property type="nucleotide sequence ID" value="NZ_JACJTC010000001.1"/>
</dbReference>
<comment type="caution">
    <text evidence="1">The sequence shown here is derived from an EMBL/GenBank/DDBJ whole genome shotgun (WGS) entry which is preliminary data.</text>
</comment>
<reference evidence="1 2" key="1">
    <citation type="journal article" date="2020" name="ISME J.">
        <title>Comparative genomics reveals insights into cyanobacterial evolution and habitat adaptation.</title>
        <authorList>
            <person name="Chen M.Y."/>
            <person name="Teng W.K."/>
            <person name="Zhao L."/>
            <person name="Hu C.X."/>
            <person name="Zhou Y.K."/>
            <person name="Han B.P."/>
            <person name="Song L.R."/>
            <person name="Shu W.S."/>
        </authorList>
    </citation>
    <scope>NUCLEOTIDE SEQUENCE [LARGE SCALE GENOMIC DNA]</scope>
    <source>
        <strain evidence="1 2">FACHB-252</strain>
    </source>
</reference>
<dbReference type="EMBL" id="JACJTC010000001">
    <property type="protein sequence ID" value="MBD2609728.1"/>
    <property type="molecule type" value="Genomic_DNA"/>
</dbReference>
<evidence type="ECO:0000313" key="2">
    <source>
        <dbReference type="Proteomes" id="UP000606396"/>
    </source>
</evidence>
<protein>
    <submittedName>
        <fullName evidence="1">DUF1350 family protein</fullName>
    </submittedName>
</protein>
<gene>
    <name evidence="1" type="ORF">H6G94_00310</name>
</gene>
<evidence type="ECO:0000313" key="1">
    <source>
        <dbReference type="EMBL" id="MBD2609728.1"/>
    </source>
</evidence>
<organism evidence="1 2">
    <name type="scientific">Nostoc punctiforme FACHB-252</name>
    <dbReference type="NCBI Taxonomy" id="1357509"/>
    <lineage>
        <taxon>Bacteria</taxon>
        <taxon>Bacillati</taxon>
        <taxon>Cyanobacteriota</taxon>
        <taxon>Cyanophyceae</taxon>
        <taxon>Nostocales</taxon>
        <taxon>Nostocaceae</taxon>
        <taxon>Nostoc</taxon>
    </lineage>
</organism>
<proteinExistence type="predicted"/>
<sequence length="300" mass="35108">MSDNTQPNFINLSHTQVALHPNPKGIIQFIGSFIFGSFPAWSYKYLHEYLFAQGYSLILYRFPLNLLQFNHWEVALELLKEQYNLKVEIIKFLKQEHQPDNVLNIYLNPTNYLWLGHSLGCKYIILLEILSNEPKKRSQILQKCLNKDFDKLINEINSIEPARQTSEAAIHQLVPQTKSSSQVFIRNQPSVLLAPEISNTVRFIKSKWRISNPWTNPNQKQTECLIRSSKELFNLTGIISFNLDGIAEDDVDFLVEQIKQRSFQHYLYKELQGWHFEPLSIYIENLGTAIVNLFDELQHR</sequence>